<feature type="compositionally biased region" description="Polar residues" evidence="1">
    <location>
        <begin position="130"/>
        <end position="142"/>
    </location>
</feature>
<feature type="compositionally biased region" description="Polar residues" evidence="1">
    <location>
        <begin position="50"/>
        <end position="61"/>
    </location>
</feature>
<feature type="compositionally biased region" description="Basic and acidic residues" evidence="1">
    <location>
        <begin position="200"/>
        <end position="209"/>
    </location>
</feature>
<name>A0A6A5X335_9PLEO</name>
<feature type="region of interest" description="Disordered" evidence="1">
    <location>
        <begin position="130"/>
        <end position="215"/>
    </location>
</feature>
<sequence>MSPSSHSRLAAVIAHCTIIFTPFKPLLRCLPKWRPWNCTPKPKSDAPTPNAISTAPPLSQSSSATIIHTPFQTPCPSAESYFDDHFLTHEWEPQPLANVPDAAAWIELQDIPTLRMPSIPLRRHRRTIVQIQAGPSQENTEQQSDREDVESSSSKGFEDDQVGEDNVSEFRPASRISSVPFELNHNGCRAPGSPPPPKSSDLDVPRKNDFWNGRH</sequence>
<proteinExistence type="predicted"/>
<reference evidence="2" key="1">
    <citation type="journal article" date="2020" name="Stud. Mycol.">
        <title>101 Dothideomycetes genomes: a test case for predicting lifestyles and emergence of pathogens.</title>
        <authorList>
            <person name="Haridas S."/>
            <person name="Albert R."/>
            <person name="Binder M."/>
            <person name="Bloem J."/>
            <person name="Labutti K."/>
            <person name="Salamov A."/>
            <person name="Andreopoulos B."/>
            <person name="Baker S."/>
            <person name="Barry K."/>
            <person name="Bills G."/>
            <person name="Bluhm B."/>
            <person name="Cannon C."/>
            <person name="Castanera R."/>
            <person name="Culley D."/>
            <person name="Daum C."/>
            <person name="Ezra D."/>
            <person name="Gonzalez J."/>
            <person name="Henrissat B."/>
            <person name="Kuo A."/>
            <person name="Liang C."/>
            <person name="Lipzen A."/>
            <person name="Lutzoni F."/>
            <person name="Magnuson J."/>
            <person name="Mondo S."/>
            <person name="Nolan M."/>
            <person name="Ohm R."/>
            <person name="Pangilinan J."/>
            <person name="Park H.-J."/>
            <person name="Ramirez L."/>
            <person name="Alfaro M."/>
            <person name="Sun H."/>
            <person name="Tritt A."/>
            <person name="Yoshinaga Y."/>
            <person name="Zwiers L.-H."/>
            <person name="Turgeon B."/>
            <person name="Goodwin S."/>
            <person name="Spatafora J."/>
            <person name="Crous P."/>
            <person name="Grigoriev I."/>
        </authorList>
    </citation>
    <scope>NUCLEOTIDE SEQUENCE</scope>
    <source>
        <strain evidence="2">CBS 123094</strain>
    </source>
</reference>
<dbReference type="Proteomes" id="UP000799779">
    <property type="component" value="Unassembled WGS sequence"/>
</dbReference>
<dbReference type="EMBL" id="ML977557">
    <property type="protein sequence ID" value="KAF2007316.1"/>
    <property type="molecule type" value="Genomic_DNA"/>
</dbReference>
<organism evidence="2 3">
    <name type="scientific">Amniculicola lignicola CBS 123094</name>
    <dbReference type="NCBI Taxonomy" id="1392246"/>
    <lineage>
        <taxon>Eukaryota</taxon>
        <taxon>Fungi</taxon>
        <taxon>Dikarya</taxon>
        <taxon>Ascomycota</taxon>
        <taxon>Pezizomycotina</taxon>
        <taxon>Dothideomycetes</taxon>
        <taxon>Pleosporomycetidae</taxon>
        <taxon>Pleosporales</taxon>
        <taxon>Amniculicolaceae</taxon>
        <taxon>Amniculicola</taxon>
    </lineage>
</organism>
<evidence type="ECO:0000313" key="2">
    <source>
        <dbReference type="EMBL" id="KAF2007316.1"/>
    </source>
</evidence>
<evidence type="ECO:0000313" key="3">
    <source>
        <dbReference type="Proteomes" id="UP000799779"/>
    </source>
</evidence>
<feature type="region of interest" description="Disordered" evidence="1">
    <location>
        <begin position="40"/>
        <end position="61"/>
    </location>
</feature>
<gene>
    <name evidence="2" type="ORF">P154DRAFT_528967</name>
</gene>
<keyword evidence="3" id="KW-1185">Reference proteome</keyword>
<dbReference type="AlphaFoldDB" id="A0A6A5X335"/>
<evidence type="ECO:0000256" key="1">
    <source>
        <dbReference type="SAM" id="MobiDB-lite"/>
    </source>
</evidence>
<protein>
    <submittedName>
        <fullName evidence="2">Uncharacterized protein</fullName>
    </submittedName>
</protein>
<accession>A0A6A5X335</accession>